<dbReference type="InterPro" id="IPR009057">
    <property type="entry name" value="Homeodomain-like_sf"/>
</dbReference>
<organism evidence="5 6">
    <name type="scientific">Mycolicibacterium setense</name>
    <dbReference type="NCBI Taxonomy" id="431269"/>
    <lineage>
        <taxon>Bacteria</taxon>
        <taxon>Bacillati</taxon>
        <taxon>Actinomycetota</taxon>
        <taxon>Actinomycetes</taxon>
        <taxon>Mycobacteriales</taxon>
        <taxon>Mycobacteriaceae</taxon>
        <taxon>Mycolicibacterium</taxon>
    </lineage>
</organism>
<dbReference type="Pfam" id="PF00440">
    <property type="entry name" value="TetR_N"/>
    <property type="match status" value="1"/>
</dbReference>
<evidence type="ECO:0000256" key="3">
    <source>
        <dbReference type="SAM" id="MobiDB-lite"/>
    </source>
</evidence>
<feature type="DNA-binding region" description="H-T-H motif" evidence="2">
    <location>
        <begin position="48"/>
        <end position="67"/>
    </location>
</feature>
<dbReference type="Gene3D" id="1.10.10.60">
    <property type="entry name" value="Homeodomain-like"/>
    <property type="match status" value="1"/>
</dbReference>
<dbReference type="PRINTS" id="PR00455">
    <property type="entry name" value="HTHTETR"/>
</dbReference>
<evidence type="ECO:0000313" key="6">
    <source>
        <dbReference type="Proteomes" id="UP000031004"/>
    </source>
</evidence>
<reference evidence="5 6" key="1">
    <citation type="submission" date="2014-11" db="EMBL/GenBank/DDBJ databases">
        <title>Mycobacterium setense Manresensis Genome.</title>
        <authorList>
            <person name="Rech G."/>
            <person name="Sumoy L."/>
        </authorList>
    </citation>
    <scope>NUCLEOTIDE SEQUENCE [LARGE SCALE GENOMIC DNA]</scope>
    <source>
        <strain evidence="5 6">Manresensis</strain>
    </source>
</reference>
<name>A0ABR4YZ94_9MYCO</name>
<feature type="region of interest" description="Disordered" evidence="3">
    <location>
        <begin position="1"/>
        <end position="27"/>
    </location>
</feature>
<evidence type="ECO:0000256" key="1">
    <source>
        <dbReference type="ARBA" id="ARBA00023125"/>
    </source>
</evidence>
<dbReference type="InterPro" id="IPR036271">
    <property type="entry name" value="Tet_transcr_reg_TetR-rel_C_sf"/>
</dbReference>
<gene>
    <name evidence="5" type="ORF">QQ44_08560</name>
</gene>
<dbReference type="SUPFAM" id="SSF46689">
    <property type="entry name" value="Homeodomain-like"/>
    <property type="match status" value="1"/>
</dbReference>
<keyword evidence="1 2" id="KW-0238">DNA-binding</keyword>
<dbReference type="PROSITE" id="PS50977">
    <property type="entry name" value="HTH_TETR_2"/>
    <property type="match status" value="1"/>
</dbReference>
<dbReference type="RefSeq" id="WP_039318192.1">
    <property type="nucleotide sequence ID" value="NZ_JACKSA010000447.1"/>
</dbReference>
<dbReference type="PANTHER" id="PTHR30055:SF184">
    <property type="entry name" value="HTH-TYPE TRANSCRIPTIONAL REGULATOR ETHR"/>
    <property type="match status" value="1"/>
</dbReference>
<dbReference type="SUPFAM" id="SSF48498">
    <property type="entry name" value="Tetracyclin repressor-like, C-terminal domain"/>
    <property type="match status" value="1"/>
</dbReference>
<evidence type="ECO:0000259" key="4">
    <source>
        <dbReference type="PROSITE" id="PS50977"/>
    </source>
</evidence>
<proteinExistence type="predicted"/>
<keyword evidence="6" id="KW-1185">Reference proteome</keyword>
<evidence type="ECO:0000313" key="5">
    <source>
        <dbReference type="EMBL" id="KHO27494.1"/>
    </source>
</evidence>
<accession>A0ABR4YZ94</accession>
<dbReference type="InterPro" id="IPR050109">
    <property type="entry name" value="HTH-type_TetR-like_transc_reg"/>
</dbReference>
<sequence>MTAESIPGSSNGSAGRPQARRSRGDRQREAIVAAVRDLLEEQSFADLSVSTISERAGVARSGFYFYFDSKYAVLAVIVSDVMEQLAALTHNYAPRDSGETPAAFAKRMVGSAATVFATNDPIMSACTVAQNTDAQIREIMNDYEDAVIGQIVGLVEQDEGARPISDDLPALVRTLVATTAMTLAHDSAFVGRGTDPARALDIVERLWLNALWGGQEAERHR</sequence>
<dbReference type="EMBL" id="JTLZ01000004">
    <property type="protein sequence ID" value="KHO27494.1"/>
    <property type="molecule type" value="Genomic_DNA"/>
</dbReference>
<comment type="caution">
    <text evidence="5">The sequence shown here is derived from an EMBL/GenBank/DDBJ whole genome shotgun (WGS) entry which is preliminary data.</text>
</comment>
<dbReference type="InterPro" id="IPR001647">
    <property type="entry name" value="HTH_TetR"/>
</dbReference>
<dbReference type="PANTHER" id="PTHR30055">
    <property type="entry name" value="HTH-TYPE TRANSCRIPTIONAL REGULATOR RUTR"/>
    <property type="match status" value="1"/>
</dbReference>
<dbReference type="Proteomes" id="UP000031004">
    <property type="component" value="Unassembled WGS sequence"/>
</dbReference>
<feature type="domain" description="HTH tetR-type" evidence="4">
    <location>
        <begin position="25"/>
        <end position="85"/>
    </location>
</feature>
<dbReference type="Gene3D" id="1.10.357.10">
    <property type="entry name" value="Tetracycline Repressor, domain 2"/>
    <property type="match status" value="1"/>
</dbReference>
<evidence type="ECO:0000256" key="2">
    <source>
        <dbReference type="PROSITE-ProRule" id="PRU00335"/>
    </source>
</evidence>
<protein>
    <submittedName>
        <fullName evidence="5">TetR family transcriptional regulator</fullName>
    </submittedName>
</protein>